<gene>
    <name evidence="2" type="ORF">SASPL_124773</name>
</gene>
<reference evidence="2" key="1">
    <citation type="submission" date="2018-01" db="EMBL/GenBank/DDBJ databases">
        <authorList>
            <person name="Mao J.F."/>
        </authorList>
    </citation>
    <scope>NUCLEOTIDE SEQUENCE</scope>
    <source>
        <strain evidence="2">Huo1</strain>
        <tissue evidence="2">Leaf</tissue>
    </source>
</reference>
<dbReference type="AlphaFoldDB" id="A0A8X8XEF5"/>
<comment type="caution">
    <text evidence="2">The sequence shown here is derived from an EMBL/GenBank/DDBJ whole genome shotgun (WGS) entry which is preliminary data.</text>
</comment>
<keyword evidence="1" id="KW-0812">Transmembrane</keyword>
<reference evidence="2" key="2">
    <citation type="submission" date="2020-08" db="EMBL/GenBank/DDBJ databases">
        <title>Plant Genome Project.</title>
        <authorList>
            <person name="Zhang R.-G."/>
        </authorList>
    </citation>
    <scope>NUCLEOTIDE SEQUENCE</scope>
    <source>
        <strain evidence="2">Huo1</strain>
        <tissue evidence="2">Leaf</tissue>
    </source>
</reference>
<evidence type="ECO:0000313" key="3">
    <source>
        <dbReference type="Proteomes" id="UP000298416"/>
    </source>
</evidence>
<name>A0A8X8XEF5_SALSN</name>
<evidence type="ECO:0000256" key="1">
    <source>
        <dbReference type="SAM" id="Phobius"/>
    </source>
</evidence>
<keyword evidence="3" id="KW-1185">Reference proteome</keyword>
<protein>
    <submittedName>
        <fullName evidence="2">Uncharacterized protein</fullName>
    </submittedName>
</protein>
<dbReference type="PANTHER" id="PTHR33623">
    <property type="entry name" value="OS04G0572500 PROTEIN"/>
    <property type="match status" value="1"/>
</dbReference>
<proteinExistence type="predicted"/>
<sequence length="364" mass="41829">MDHKHPILHELLQQHQEPFRLKTYLSDNNRSSCSRSHLRNSSPPESRAFLRVPEGTAAALAEAAARIQKQRKSSGGVSLFGSILRILKHRRRGEGNCELKGREIRIPCSCGRLRRDDDRSASTAMSHFGFSPISGRRTPDFDSPAASPIRRVKQVWLNLSVLFYSFLFFVWLFCELSSLNEGIVGEEEEEQCSPVCVLDAPYEDEEHRNLVGDDEDEYDDLEPAYANIERVRKQLLERLESFEKLVALDQVDLEQKLLEASDEEHNIEFEQLLVRRKQRPSSSLKESRMKRAIGGDKSKVFMGHLWRDTLDMMMEVEFRTEAEAEVEVEVEETAAELELAIFEELIEQCLCMDPPHSLDPSCNY</sequence>
<feature type="transmembrane region" description="Helical" evidence="1">
    <location>
        <begin position="155"/>
        <end position="173"/>
    </location>
</feature>
<dbReference type="PANTHER" id="PTHR33623:SF5">
    <property type="entry name" value="HISTONE-LYSINE N-METHYLTRANSFERASE SETD1B-LIKE PROTEIN"/>
    <property type="match status" value="1"/>
</dbReference>
<evidence type="ECO:0000313" key="2">
    <source>
        <dbReference type="EMBL" id="KAG6412105.1"/>
    </source>
</evidence>
<keyword evidence="1" id="KW-0472">Membrane</keyword>
<dbReference type="Proteomes" id="UP000298416">
    <property type="component" value="Unassembled WGS sequence"/>
</dbReference>
<accession>A0A8X8XEF5</accession>
<keyword evidence="1" id="KW-1133">Transmembrane helix</keyword>
<dbReference type="EMBL" id="PNBA02000009">
    <property type="protein sequence ID" value="KAG6412105.1"/>
    <property type="molecule type" value="Genomic_DNA"/>
</dbReference>
<organism evidence="2">
    <name type="scientific">Salvia splendens</name>
    <name type="common">Scarlet sage</name>
    <dbReference type="NCBI Taxonomy" id="180675"/>
    <lineage>
        <taxon>Eukaryota</taxon>
        <taxon>Viridiplantae</taxon>
        <taxon>Streptophyta</taxon>
        <taxon>Embryophyta</taxon>
        <taxon>Tracheophyta</taxon>
        <taxon>Spermatophyta</taxon>
        <taxon>Magnoliopsida</taxon>
        <taxon>eudicotyledons</taxon>
        <taxon>Gunneridae</taxon>
        <taxon>Pentapetalae</taxon>
        <taxon>asterids</taxon>
        <taxon>lamiids</taxon>
        <taxon>Lamiales</taxon>
        <taxon>Lamiaceae</taxon>
        <taxon>Nepetoideae</taxon>
        <taxon>Mentheae</taxon>
        <taxon>Salviinae</taxon>
        <taxon>Salvia</taxon>
        <taxon>Salvia subgen. Calosphace</taxon>
        <taxon>core Calosphace</taxon>
    </lineage>
</organism>